<sequence>MNIPIIIKYPLWKMTAQNSKLEMYCQDCTIRDTTCKDKKAILKRPHRSRLRIENPHDRPKGCVQWTERTKAEVLDIYTLWQKQRGVPLSDKAESG</sequence>
<gene>
    <name evidence="1" type="ORF">ANACOL_02965</name>
</gene>
<proteinExistence type="predicted"/>
<keyword evidence="2" id="KW-1185">Reference proteome</keyword>
<evidence type="ECO:0000313" key="2">
    <source>
        <dbReference type="Proteomes" id="UP000003803"/>
    </source>
</evidence>
<dbReference type="EMBL" id="ABGD02000024">
    <property type="protein sequence ID" value="EDS10363.1"/>
    <property type="molecule type" value="Genomic_DNA"/>
</dbReference>
<organism evidence="1 2">
    <name type="scientific">Anaerotruncus colihominis DSM 17241</name>
    <dbReference type="NCBI Taxonomy" id="445972"/>
    <lineage>
        <taxon>Bacteria</taxon>
        <taxon>Bacillati</taxon>
        <taxon>Bacillota</taxon>
        <taxon>Clostridia</taxon>
        <taxon>Eubacteriales</taxon>
        <taxon>Oscillospiraceae</taxon>
        <taxon>Anaerotruncus</taxon>
    </lineage>
</organism>
<dbReference type="Proteomes" id="UP000003803">
    <property type="component" value="Unassembled WGS sequence"/>
</dbReference>
<reference evidence="1" key="1">
    <citation type="submission" date="2007-11" db="EMBL/GenBank/DDBJ databases">
        <authorList>
            <person name="Fulton L."/>
            <person name="Clifton S."/>
            <person name="Fulton B."/>
            <person name="Xu J."/>
            <person name="Minx P."/>
            <person name="Pepin K.H."/>
            <person name="Johnson M."/>
            <person name="Thiruvilangam P."/>
            <person name="Bhonagiri V."/>
            <person name="Nash W.E."/>
            <person name="Mardis E.R."/>
            <person name="Wilson R.K."/>
        </authorList>
    </citation>
    <scope>NUCLEOTIDE SEQUENCE [LARGE SCALE GENOMIC DNA]</scope>
    <source>
        <strain evidence="1">DSM 17241</strain>
    </source>
</reference>
<dbReference type="STRING" id="169435.ERS852551_01806"/>
<accession>B0PEH4</accession>
<name>B0PEH4_9FIRM</name>
<dbReference type="AlphaFoldDB" id="B0PEH4"/>
<dbReference type="HOGENOM" id="CLU_2366714_0_0_9"/>
<reference evidence="1" key="2">
    <citation type="submission" date="2013-09" db="EMBL/GenBank/DDBJ databases">
        <title>Draft genome sequence of Anaerotruncus colihominis(DSM 17241).</title>
        <authorList>
            <person name="Sudarsanam P."/>
            <person name="Ley R."/>
            <person name="Guruge J."/>
            <person name="Turnbaugh P.J."/>
            <person name="Mahowald M."/>
            <person name="Liep D."/>
            <person name="Gordon J."/>
        </authorList>
    </citation>
    <scope>NUCLEOTIDE SEQUENCE</scope>
    <source>
        <strain evidence="1">DSM 17241</strain>
    </source>
</reference>
<comment type="caution">
    <text evidence="1">The sequence shown here is derived from an EMBL/GenBank/DDBJ whole genome shotgun (WGS) entry which is preliminary data.</text>
</comment>
<protein>
    <submittedName>
        <fullName evidence="1">Uncharacterized protein</fullName>
    </submittedName>
</protein>
<evidence type="ECO:0000313" key="1">
    <source>
        <dbReference type="EMBL" id="EDS10363.1"/>
    </source>
</evidence>